<feature type="non-terminal residue" evidence="2">
    <location>
        <position position="231"/>
    </location>
</feature>
<proteinExistence type="predicted"/>
<dbReference type="InterPro" id="IPR051786">
    <property type="entry name" value="ASN_synthetase/amidase"/>
</dbReference>
<accession>A0A383EBK5</accession>
<sequence length="231" mass="26569">STSVLSVASQFAEVNTLSIGFEEKKWDESHISKNISKYYKSNHHELIVRENDVMECLDDFISTIDQPTVDGINTYFISRFSNQLGFKVVLSGLGGDELFGGYPSFSRMKIINHYLNIKNNILSDKIIKSITPYQLLEKKQSRLTDLVQSNNLFDSYIALRGIFSKSEVLNITKKMAGTEINHFLHSSQNINHLNKINSKTRMFELNNYLKNQLLRDSDIFAMKWSTEIRTP</sequence>
<dbReference type="CDD" id="cd01991">
    <property type="entry name" value="Asn_synthase_B_C"/>
    <property type="match status" value="1"/>
</dbReference>
<gene>
    <name evidence="2" type="ORF">METZ01_LOCUS506853</name>
</gene>
<dbReference type="GO" id="GO:0006529">
    <property type="term" value="P:asparagine biosynthetic process"/>
    <property type="evidence" value="ECO:0007669"/>
    <property type="project" value="InterPro"/>
</dbReference>
<evidence type="ECO:0000259" key="1">
    <source>
        <dbReference type="Pfam" id="PF00733"/>
    </source>
</evidence>
<protein>
    <recommendedName>
        <fullName evidence="1">Asparagine synthetase domain-containing protein</fullName>
    </recommendedName>
</protein>
<dbReference type="GO" id="GO:0005829">
    <property type="term" value="C:cytosol"/>
    <property type="evidence" value="ECO:0007669"/>
    <property type="project" value="TreeGrafter"/>
</dbReference>
<name>A0A383EBK5_9ZZZZ</name>
<feature type="non-terminal residue" evidence="2">
    <location>
        <position position="1"/>
    </location>
</feature>
<dbReference type="AlphaFoldDB" id="A0A383EBK5"/>
<feature type="domain" description="Asparagine synthetase" evidence="1">
    <location>
        <begin position="1"/>
        <end position="231"/>
    </location>
</feature>
<organism evidence="2">
    <name type="scientific">marine metagenome</name>
    <dbReference type="NCBI Taxonomy" id="408172"/>
    <lineage>
        <taxon>unclassified sequences</taxon>
        <taxon>metagenomes</taxon>
        <taxon>ecological metagenomes</taxon>
    </lineage>
</organism>
<reference evidence="2" key="1">
    <citation type="submission" date="2018-05" db="EMBL/GenBank/DDBJ databases">
        <authorList>
            <person name="Lanie J.A."/>
            <person name="Ng W.-L."/>
            <person name="Kazmierczak K.M."/>
            <person name="Andrzejewski T.M."/>
            <person name="Davidsen T.M."/>
            <person name="Wayne K.J."/>
            <person name="Tettelin H."/>
            <person name="Glass J.I."/>
            <person name="Rusch D."/>
            <person name="Podicherti R."/>
            <person name="Tsui H.-C.T."/>
            <person name="Winkler M.E."/>
        </authorList>
    </citation>
    <scope>NUCLEOTIDE SEQUENCE</scope>
</reference>
<dbReference type="InterPro" id="IPR014729">
    <property type="entry name" value="Rossmann-like_a/b/a_fold"/>
</dbReference>
<dbReference type="SUPFAM" id="SSF52402">
    <property type="entry name" value="Adenine nucleotide alpha hydrolases-like"/>
    <property type="match status" value="1"/>
</dbReference>
<dbReference type="PANTHER" id="PTHR43284">
    <property type="entry name" value="ASPARAGINE SYNTHETASE (GLUTAMINE-HYDROLYZING)"/>
    <property type="match status" value="1"/>
</dbReference>
<evidence type="ECO:0000313" key="2">
    <source>
        <dbReference type="EMBL" id="SVE53999.1"/>
    </source>
</evidence>
<dbReference type="PANTHER" id="PTHR43284:SF1">
    <property type="entry name" value="ASPARAGINE SYNTHETASE"/>
    <property type="match status" value="1"/>
</dbReference>
<dbReference type="InterPro" id="IPR001962">
    <property type="entry name" value="Asn_synthase"/>
</dbReference>
<dbReference type="GO" id="GO:0004066">
    <property type="term" value="F:asparagine synthase (glutamine-hydrolyzing) activity"/>
    <property type="evidence" value="ECO:0007669"/>
    <property type="project" value="InterPro"/>
</dbReference>
<dbReference type="Gene3D" id="3.40.50.620">
    <property type="entry name" value="HUPs"/>
    <property type="match status" value="1"/>
</dbReference>
<dbReference type="Pfam" id="PF00733">
    <property type="entry name" value="Asn_synthase"/>
    <property type="match status" value="1"/>
</dbReference>
<dbReference type="EMBL" id="UINC01224398">
    <property type="protein sequence ID" value="SVE53999.1"/>
    <property type="molecule type" value="Genomic_DNA"/>
</dbReference>